<dbReference type="InterPro" id="IPR005135">
    <property type="entry name" value="Endo/exonuclease/phosphatase"/>
</dbReference>
<dbReference type="AlphaFoldDB" id="A0A2W1BNL4"/>
<gene>
    <name evidence="2" type="primary">HaOG207859</name>
    <name evidence="2" type="ORF">B5X24_HaOG207859</name>
</gene>
<evidence type="ECO:0000259" key="1">
    <source>
        <dbReference type="Pfam" id="PF14529"/>
    </source>
</evidence>
<evidence type="ECO:0000313" key="2">
    <source>
        <dbReference type="EMBL" id="PZC74456.1"/>
    </source>
</evidence>
<dbReference type="EMBL" id="KZ150049">
    <property type="protein sequence ID" value="PZC74456.1"/>
    <property type="molecule type" value="Genomic_DNA"/>
</dbReference>
<dbReference type="SUPFAM" id="SSF56219">
    <property type="entry name" value="DNase I-like"/>
    <property type="match status" value="1"/>
</dbReference>
<dbReference type="PANTHER" id="PTHR23227:SF67">
    <property type="entry name" value="CRANIOFACIAL DEVELOPMENT PROTEIN 2-LIKE"/>
    <property type="match status" value="1"/>
</dbReference>
<dbReference type="InterPro" id="IPR036691">
    <property type="entry name" value="Endo/exonu/phosph_ase_sf"/>
</dbReference>
<evidence type="ECO:0000313" key="3">
    <source>
        <dbReference type="Proteomes" id="UP000249218"/>
    </source>
</evidence>
<protein>
    <recommendedName>
        <fullName evidence="1">Endonuclease/exonuclease/phosphatase domain-containing protein</fullName>
    </recommendedName>
</protein>
<proteinExistence type="predicted"/>
<name>A0A2W1BNL4_HELAM</name>
<reference evidence="2 3" key="1">
    <citation type="journal article" date="2017" name="BMC Biol.">
        <title>Genomic innovations, transcriptional plasticity and gene loss underlying the evolution and divergence of two highly polyphagous and invasive Helicoverpa pest species.</title>
        <authorList>
            <person name="Pearce S.L."/>
            <person name="Clarke D.F."/>
            <person name="East P.D."/>
            <person name="Elfekih S."/>
            <person name="Gordon K.H."/>
            <person name="Jermiin L.S."/>
            <person name="McGaughran A."/>
            <person name="Oakeshott J.G."/>
            <person name="Papanikolaou A."/>
            <person name="Perera O.P."/>
            <person name="Rane R.V."/>
            <person name="Richards S."/>
            <person name="Tay W.T."/>
            <person name="Walsh T.K."/>
            <person name="Anderson A."/>
            <person name="Anderson C.J."/>
            <person name="Asgari S."/>
            <person name="Board P.G."/>
            <person name="Bretschneider A."/>
            <person name="Campbell P.M."/>
            <person name="Chertemps T."/>
            <person name="Christeller J.T."/>
            <person name="Coppin C.W."/>
            <person name="Downes S.J."/>
            <person name="Duan G."/>
            <person name="Farnsworth C.A."/>
            <person name="Good R.T."/>
            <person name="Han L.B."/>
            <person name="Han Y.C."/>
            <person name="Hatje K."/>
            <person name="Horne I."/>
            <person name="Huang Y.P."/>
            <person name="Hughes D.S."/>
            <person name="Jacquin-Joly E."/>
            <person name="James W."/>
            <person name="Jhangiani S."/>
            <person name="Kollmar M."/>
            <person name="Kuwar S.S."/>
            <person name="Li S."/>
            <person name="Liu N.Y."/>
            <person name="Maibeche M.T."/>
            <person name="Miller J.R."/>
            <person name="Montagne N."/>
            <person name="Perry T."/>
            <person name="Qu J."/>
            <person name="Song S.V."/>
            <person name="Sutton G.G."/>
            <person name="Vogel H."/>
            <person name="Walenz B.P."/>
            <person name="Xu W."/>
            <person name="Zhang H.J."/>
            <person name="Zou Z."/>
            <person name="Batterham P."/>
            <person name="Edwards O.R."/>
            <person name="Feyereisen R."/>
            <person name="Gibbs R.A."/>
            <person name="Heckel D.G."/>
            <person name="McGrath A."/>
            <person name="Robin C."/>
            <person name="Scherer S.E."/>
            <person name="Worley K.C."/>
            <person name="Wu Y.D."/>
        </authorList>
    </citation>
    <scope>NUCLEOTIDE SEQUENCE [LARGE SCALE GENOMIC DNA]</scope>
    <source>
        <strain evidence="2">Harm_GR_Male_#8</strain>
        <tissue evidence="2">Whole organism</tissue>
    </source>
</reference>
<keyword evidence="3" id="KW-1185">Reference proteome</keyword>
<organism evidence="2 3">
    <name type="scientific">Helicoverpa armigera</name>
    <name type="common">Cotton bollworm</name>
    <name type="synonym">Heliothis armigera</name>
    <dbReference type="NCBI Taxonomy" id="29058"/>
    <lineage>
        <taxon>Eukaryota</taxon>
        <taxon>Metazoa</taxon>
        <taxon>Ecdysozoa</taxon>
        <taxon>Arthropoda</taxon>
        <taxon>Hexapoda</taxon>
        <taxon>Insecta</taxon>
        <taxon>Pterygota</taxon>
        <taxon>Neoptera</taxon>
        <taxon>Endopterygota</taxon>
        <taxon>Lepidoptera</taxon>
        <taxon>Glossata</taxon>
        <taxon>Ditrysia</taxon>
        <taxon>Noctuoidea</taxon>
        <taxon>Noctuidae</taxon>
        <taxon>Heliothinae</taxon>
        <taxon>Helicoverpa</taxon>
    </lineage>
</organism>
<dbReference type="InterPro" id="IPR027124">
    <property type="entry name" value="Swc5/CFDP1/2"/>
</dbReference>
<dbReference type="Gene3D" id="3.60.10.10">
    <property type="entry name" value="Endonuclease/exonuclease/phosphatase"/>
    <property type="match status" value="1"/>
</dbReference>
<accession>A0A2W1BNL4</accession>
<dbReference type="Proteomes" id="UP000249218">
    <property type="component" value="Unassembled WGS sequence"/>
</dbReference>
<dbReference type="GO" id="GO:0003824">
    <property type="term" value="F:catalytic activity"/>
    <property type="evidence" value="ECO:0007669"/>
    <property type="project" value="InterPro"/>
</dbReference>
<dbReference type="Pfam" id="PF14529">
    <property type="entry name" value="Exo_endo_phos_2"/>
    <property type="match status" value="1"/>
</dbReference>
<dbReference type="OrthoDB" id="410104at2759"/>
<dbReference type="PANTHER" id="PTHR23227">
    <property type="entry name" value="BUCENTAUR RELATED"/>
    <property type="match status" value="1"/>
</dbReference>
<feature type="domain" description="Endonuclease/exonuclease/phosphatase" evidence="1">
    <location>
        <begin position="70"/>
        <end position="207"/>
    </location>
</feature>
<sequence>MGISEMRRTGEGIDERSNFIMYHKGEVAGHRGVGFLVKLNLKSQITGFEGISDRIAAIHIHLPNHSKNWTVIQVYSPTEQATRTDIDNFYNNLTEITEKYSENNLVIMGDFNAQVGARAPGEEQIIGKYGSGKRSENGKKLVTFLLENNLTILNSVFRKKPKSKWTWLSPDGKTRNEIDYILTNKVKEFSDTGIIQNLNFNTNHRMVRSCLCESGTKKPRPKAIQMNKTQISNEIWNPITAPEDLMTVATSDIDLKEKYNKIENKLKEQTRTDITKSQQTYLSEETIKLIEDRKNLITKKDKKENQKEISNLSKQIREKIRKDRIIKRNKTLENYISKTGGTKKALKELREQGKEWITKLKDKNRPTISRNKIQNIATDYYRSIYKEQNPNQTKTQLPAKQQNIYNINKIEDIPEILESEVEKSIKSQKMEKAPGPDKITNELIRGFQVNGQNRT</sequence>